<dbReference type="Pfam" id="PF23286">
    <property type="entry name" value="LRR_13"/>
    <property type="match status" value="1"/>
</dbReference>
<accession>A0ABD1N2S7</accession>
<proteinExistence type="predicted"/>
<protein>
    <recommendedName>
        <fullName evidence="2">Disease resistance protein RPS4B/Roq1-like leucine-rich repeats domain-containing protein</fullName>
    </recommendedName>
</protein>
<keyword evidence="4" id="KW-1185">Reference proteome</keyword>
<evidence type="ECO:0000313" key="3">
    <source>
        <dbReference type="EMBL" id="KAL2342409.1"/>
    </source>
</evidence>
<dbReference type="EMBL" id="JBGMDY010000002">
    <property type="protein sequence ID" value="KAL2342409.1"/>
    <property type="molecule type" value="Genomic_DNA"/>
</dbReference>
<keyword evidence="1" id="KW-0611">Plant defense</keyword>
<organism evidence="3 4">
    <name type="scientific">Flemingia macrophylla</name>
    <dbReference type="NCBI Taxonomy" id="520843"/>
    <lineage>
        <taxon>Eukaryota</taxon>
        <taxon>Viridiplantae</taxon>
        <taxon>Streptophyta</taxon>
        <taxon>Embryophyta</taxon>
        <taxon>Tracheophyta</taxon>
        <taxon>Spermatophyta</taxon>
        <taxon>Magnoliopsida</taxon>
        <taxon>eudicotyledons</taxon>
        <taxon>Gunneridae</taxon>
        <taxon>Pentapetalae</taxon>
        <taxon>rosids</taxon>
        <taxon>fabids</taxon>
        <taxon>Fabales</taxon>
        <taxon>Fabaceae</taxon>
        <taxon>Papilionoideae</taxon>
        <taxon>50 kb inversion clade</taxon>
        <taxon>NPAAA clade</taxon>
        <taxon>indigoferoid/millettioid clade</taxon>
        <taxon>Phaseoleae</taxon>
        <taxon>Flemingia</taxon>
    </lineage>
</organism>
<dbReference type="PANTHER" id="PTHR45752:SF195">
    <property type="entry name" value="LEUCINE-RICH REPEAT (LRR) FAMILY PROTEIN-RELATED"/>
    <property type="match status" value="1"/>
</dbReference>
<dbReference type="InterPro" id="IPR032675">
    <property type="entry name" value="LRR_dom_sf"/>
</dbReference>
<dbReference type="Gene3D" id="3.80.10.10">
    <property type="entry name" value="Ribonuclease Inhibitor"/>
    <property type="match status" value="3"/>
</dbReference>
<sequence>MRESSGVILLYNCRKLQSFSLSISDVPPPHLGRPRGPSPHLEIGRPRSRLWDDCGQEKAIEGPMREIYNEMLRKGVSSILATLNNLCWLDLSDCRSLRTLPFDLSMLKFLKGLCLGGCSNFGNFPQIKGRMENLAELILNQTAIRELPSSFENLVGLQELSLNRCTSLHIIPPSIGTLTKLSKLGLSCCKSLQTFPSSVFKLSLTELDLYGCSMLSKLPEILEPAKSFAGINLTKTAIRELPSSFENLVGLQKLSLNRCTSLEIIPPSIGRLTKLSKLDLSCCESLQTFPSSVFKLNLTELDFDGCSMLSKLPEILEPAKSFADINLTKTAIKELPSSFENLVGLRILRLIDCSDLESLPNSIVNLNLLTNLDCSGCAKLTEIPSDIGRLSSLRKLSLQMSGIVNLPQSIAHLSSLESLDISDCKNLRCIPQLPPFLKKLLALDCPSIERVMPISSIQIPSDSTKGAFKFHLTNSQHLDPSARANIVDHARLKITDNAYRSVVFHFPGSAVPHWFSCAEGHSVTINTDSLNLCNDNRIIGLALCFSFGPVDTNDIFLPYFSYKLKFESAGGIHDLPPVYYQLTDDIFRKGRKRIVDGDHTFLWKYKFNTAIMSLMPCHVLSFTFQIMHEQAVFSHLGVKECGICPLYNK</sequence>
<name>A0ABD1N2S7_9FABA</name>
<dbReference type="Proteomes" id="UP001603857">
    <property type="component" value="Unassembled WGS sequence"/>
</dbReference>
<dbReference type="PANTHER" id="PTHR45752">
    <property type="entry name" value="LEUCINE-RICH REPEAT-CONTAINING"/>
    <property type="match status" value="1"/>
</dbReference>
<dbReference type="InterPro" id="IPR058546">
    <property type="entry name" value="RPS4B/Roq1-like_LRR"/>
</dbReference>
<dbReference type="InterPro" id="IPR050715">
    <property type="entry name" value="LRR-SigEffector_domain"/>
</dbReference>
<evidence type="ECO:0000259" key="2">
    <source>
        <dbReference type="Pfam" id="PF23286"/>
    </source>
</evidence>
<gene>
    <name evidence="3" type="ORF">Fmac_003694</name>
</gene>
<evidence type="ECO:0000256" key="1">
    <source>
        <dbReference type="ARBA" id="ARBA00022821"/>
    </source>
</evidence>
<evidence type="ECO:0000313" key="4">
    <source>
        <dbReference type="Proteomes" id="UP001603857"/>
    </source>
</evidence>
<feature type="domain" description="Disease resistance protein RPS4B/Roq1-like leucine-rich repeats" evidence="2">
    <location>
        <begin position="298"/>
        <end position="382"/>
    </location>
</feature>
<dbReference type="SUPFAM" id="SSF52047">
    <property type="entry name" value="RNI-like"/>
    <property type="match status" value="1"/>
</dbReference>
<reference evidence="3 4" key="1">
    <citation type="submission" date="2024-08" db="EMBL/GenBank/DDBJ databases">
        <title>Insights into the chromosomal genome structure of Flemingia macrophylla.</title>
        <authorList>
            <person name="Ding Y."/>
            <person name="Zhao Y."/>
            <person name="Bi W."/>
            <person name="Wu M."/>
            <person name="Zhao G."/>
            <person name="Gong Y."/>
            <person name="Li W."/>
            <person name="Zhang P."/>
        </authorList>
    </citation>
    <scope>NUCLEOTIDE SEQUENCE [LARGE SCALE GENOMIC DNA]</scope>
    <source>
        <strain evidence="3">DYQJB</strain>
        <tissue evidence="3">Leaf</tissue>
    </source>
</reference>
<dbReference type="SUPFAM" id="SSF52058">
    <property type="entry name" value="L domain-like"/>
    <property type="match status" value="1"/>
</dbReference>
<dbReference type="AlphaFoldDB" id="A0ABD1N2S7"/>
<comment type="caution">
    <text evidence="3">The sequence shown here is derived from an EMBL/GenBank/DDBJ whole genome shotgun (WGS) entry which is preliminary data.</text>
</comment>